<protein>
    <submittedName>
        <fullName evidence="1">Uncharacterized protein</fullName>
    </submittedName>
</protein>
<gene>
    <name evidence="1" type="ORF">ACAOBT_LOCUS13687</name>
</gene>
<dbReference type="EMBL" id="CAKOFQ010006886">
    <property type="protein sequence ID" value="CAH1979888.1"/>
    <property type="molecule type" value="Genomic_DNA"/>
</dbReference>
<dbReference type="Proteomes" id="UP001152888">
    <property type="component" value="Unassembled WGS sequence"/>
</dbReference>
<organism evidence="1 2">
    <name type="scientific">Acanthoscelides obtectus</name>
    <name type="common">Bean weevil</name>
    <name type="synonym">Bruchus obtectus</name>
    <dbReference type="NCBI Taxonomy" id="200917"/>
    <lineage>
        <taxon>Eukaryota</taxon>
        <taxon>Metazoa</taxon>
        <taxon>Ecdysozoa</taxon>
        <taxon>Arthropoda</taxon>
        <taxon>Hexapoda</taxon>
        <taxon>Insecta</taxon>
        <taxon>Pterygota</taxon>
        <taxon>Neoptera</taxon>
        <taxon>Endopterygota</taxon>
        <taxon>Coleoptera</taxon>
        <taxon>Polyphaga</taxon>
        <taxon>Cucujiformia</taxon>
        <taxon>Chrysomeloidea</taxon>
        <taxon>Chrysomelidae</taxon>
        <taxon>Bruchinae</taxon>
        <taxon>Bruchini</taxon>
        <taxon>Acanthoscelides</taxon>
    </lineage>
</organism>
<reference evidence="1" key="1">
    <citation type="submission" date="2022-03" db="EMBL/GenBank/DDBJ databases">
        <authorList>
            <person name="Sayadi A."/>
        </authorList>
    </citation>
    <scope>NUCLEOTIDE SEQUENCE</scope>
</reference>
<dbReference type="AlphaFoldDB" id="A0A9P0KMJ6"/>
<accession>A0A9P0KMJ6</accession>
<keyword evidence="2" id="KW-1185">Reference proteome</keyword>
<comment type="caution">
    <text evidence="1">The sequence shown here is derived from an EMBL/GenBank/DDBJ whole genome shotgun (WGS) entry which is preliminary data.</text>
</comment>
<evidence type="ECO:0000313" key="2">
    <source>
        <dbReference type="Proteomes" id="UP001152888"/>
    </source>
</evidence>
<proteinExistence type="predicted"/>
<sequence length="44" mass="4829">MGQTDRRTGIPTHISGTIFDLDERQASKVPFSSINRASGSFSIF</sequence>
<evidence type="ECO:0000313" key="1">
    <source>
        <dbReference type="EMBL" id="CAH1979888.1"/>
    </source>
</evidence>
<name>A0A9P0KMJ6_ACAOB</name>